<feature type="domain" description="Bromo" evidence="4">
    <location>
        <begin position="3"/>
        <end position="74"/>
    </location>
</feature>
<dbReference type="InterPro" id="IPR001487">
    <property type="entry name" value="Bromodomain"/>
</dbReference>
<dbReference type="SMART" id="SM00297">
    <property type="entry name" value="BROMO"/>
    <property type="match status" value="1"/>
</dbReference>
<evidence type="ECO:0000256" key="2">
    <source>
        <dbReference type="PROSITE-ProRule" id="PRU00035"/>
    </source>
</evidence>
<evidence type="ECO:0000313" key="5">
    <source>
        <dbReference type="EMBL" id="KAK9909982.1"/>
    </source>
</evidence>
<dbReference type="PANTHER" id="PTHR37888">
    <property type="entry name" value="DNA-BINDING BROMODOMAIN-CONTAINING PROTEIN"/>
    <property type="match status" value="1"/>
</dbReference>
<dbReference type="PROSITE" id="PS50014">
    <property type="entry name" value="BROMODOMAIN_2"/>
    <property type="match status" value="1"/>
</dbReference>
<feature type="compositionally biased region" description="Polar residues" evidence="3">
    <location>
        <begin position="223"/>
        <end position="235"/>
    </location>
</feature>
<dbReference type="SUPFAM" id="SSF47370">
    <property type="entry name" value="Bromodomain"/>
    <property type="match status" value="1"/>
</dbReference>
<name>A0AAW1VT38_RUBAR</name>
<feature type="compositionally biased region" description="Low complexity" evidence="3">
    <location>
        <begin position="100"/>
        <end position="111"/>
    </location>
</feature>
<evidence type="ECO:0000256" key="3">
    <source>
        <dbReference type="SAM" id="MobiDB-lite"/>
    </source>
</evidence>
<feature type="compositionally biased region" description="Basic and acidic residues" evidence="3">
    <location>
        <begin position="292"/>
        <end position="328"/>
    </location>
</feature>
<dbReference type="Proteomes" id="UP001457282">
    <property type="component" value="Unassembled WGS sequence"/>
</dbReference>
<dbReference type="InterPro" id="IPR036427">
    <property type="entry name" value="Bromodomain-like_sf"/>
</dbReference>
<dbReference type="EMBL" id="JBEDUW010000007">
    <property type="protein sequence ID" value="KAK9909982.1"/>
    <property type="molecule type" value="Genomic_DNA"/>
</dbReference>
<dbReference type="AlphaFoldDB" id="A0AAW1VT38"/>
<feature type="compositionally biased region" description="Basic and acidic residues" evidence="3">
    <location>
        <begin position="118"/>
        <end position="128"/>
    </location>
</feature>
<gene>
    <name evidence="5" type="ORF">M0R45_033960</name>
</gene>
<dbReference type="Pfam" id="PF00439">
    <property type="entry name" value="Bromodomain"/>
    <property type="match status" value="1"/>
</dbReference>
<comment type="caution">
    <text evidence="5">The sequence shown here is derived from an EMBL/GenBank/DDBJ whole genome shotgun (WGS) entry which is preliminary data.</text>
</comment>
<protein>
    <recommendedName>
        <fullName evidence="4">Bromo domain-containing protein</fullName>
    </recommendedName>
</protein>
<feature type="compositionally biased region" description="Basic and acidic residues" evidence="3">
    <location>
        <begin position="367"/>
        <end position="390"/>
    </location>
</feature>
<dbReference type="PANTHER" id="PTHR37888:SF11">
    <property type="entry name" value="DNA-BINDING BROMODOMAIN-CONTAINING PROTEIN"/>
    <property type="match status" value="1"/>
</dbReference>
<dbReference type="Gene3D" id="1.20.920.10">
    <property type="entry name" value="Bromodomain-like"/>
    <property type="match status" value="1"/>
</dbReference>
<evidence type="ECO:0000259" key="4">
    <source>
        <dbReference type="PROSITE" id="PS50014"/>
    </source>
</evidence>
<evidence type="ECO:0000313" key="6">
    <source>
        <dbReference type="Proteomes" id="UP001457282"/>
    </source>
</evidence>
<feature type="region of interest" description="Disordered" evidence="3">
    <location>
        <begin position="88"/>
        <end position="131"/>
    </location>
</feature>
<accession>A0AAW1VT38</accession>
<sequence length="408" mass="44965">MIRAQEHSSLFERRLTSQESDKYKSVVQQHVDLETIQTKLHKDSYSCSTITFYRDLLLLFSNAAVFFPKSSTESLTAHQLRRLVLKEMKKNNLTTRPDPSSETSNSLPSPSRLAPKRTSTDHELERSDSLLAKHKSTAPIIVCRKRSSISSKPSSFARKATDQPAEAAAFDLKPPDNNKPSNPKHVEEEPGSVIKSASKTKEKSVTGTRSSRRMTTSHHDNDASASSTKKNSSPAETPKAGRKRKTPEVAAASDRKRSGAAADFLKRIKRNSPAQKLKSKSSTGTSTSNRGAEQKKRGGSKADKVTKERMSRQSGGDNKKQVKEEISPSKRSVGRPSKKAAEAAAAATVVSPKRSRENGVKQQQQEASRRPKNDPEGKLAKKKSQEEGRSFDYACMATSKSFVYTMCL</sequence>
<keyword evidence="6" id="KW-1185">Reference proteome</keyword>
<keyword evidence="1 2" id="KW-0103">Bromodomain</keyword>
<organism evidence="5 6">
    <name type="scientific">Rubus argutus</name>
    <name type="common">Southern blackberry</name>
    <dbReference type="NCBI Taxonomy" id="59490"/>
    <lineage>
        <taxon>Eukaryota</taxon>
        <taxon>Viridiplantae</taxon>
        <taxon>Streptophyta</taxon>
        <taxon>Embryophyta</taxon>
        <taxon>Tracheophyta</taxon>
        <taxon>Spermatophyta</taxon>
        <taxon>Magnoliopsida</taxon>
        <taxon>eudicotyledons</taxon>
        <taxon>Gunneridae</taxon>
        <taxon>Pentapetalae</taxon>
        <taxon>rosids</taxon>
        <taxon>fabids</taxon>
        <taxon>Rosales</taxon>
        <taxon>Rosaceae</taxon>
        <taxon>Rosoideae</taxon>
        <taxon>Rosoideae incertae sedis</taxon>
        <taxon>Rubus</taxon>
    </lineage>
</organism>
<feature type="compositionally biased region" description="Low complexity" evidence="3">
    <location>
        <begin position="148"/>
        <end position="158"/>
    </location>
</feature>
<proteinExistence type="predicted"/>
<reference evidence="5 6" key="1">
    <citation type="journal article" date="2023" name="G3 (Bethesda)">
        <title>A chromosome-length genome assembly and annotation of blackberry (Rubus argutus, cv. 'Hillquist').</title>
        <authorList>
            <person name="Bruna T."/>
            <person name="Aryal R."/>
            <person name="Dudchenko O."/>
            <person name="Sargent D.J."/>
            <person name="Mead D."/>
            <person name="Buti M."/>
            <person name="Cavallini A."/>
            <person name="Hytonen T."/>
            <person name="Andres J."/>
            <person name="Pham M."/>
            <person name="Weisz D."/>
            <person name="Mascagni F."/>
            <person name="Usai G."/>
            <person name="Natali L."/>
            <person name="Bassil N."/>
            <person name="Fernandez G.E."/>
            <person name="Lomsadze A."/>
            <person name="Armour M."/>
            <person name="Olukolu B."/>
            <person name="Poorten T."/>
            <person name="Britton C."/>
            <person name="Davik J."/>
            <person name="Ashrafi H."/>
            <person name="Aiden E.L."/>
            <person name="Borodovsky M."/>
            <person name="Worthington M."/>
        </authorList>
    </citation>
    <scope>NUCLEOTIDE SEQUENCE [LARGE SCALE GENOMIC DNA]</scope>
    <source>
        <strain evidence="5">PI 553951</strain>
    </source>
</reference>
<dbReference type="CDD" id="cd04369">
    <property type="entry name" value="Bromodomain"/>
    <property type="match status" value="1"/>
</dbReference>
<evidence type="ECO:0000256" key="1">
    <source>
        <dbReference type="ARBA" id="ARBA00023117"/>
    </source>
</evidence>
<feature type="region of interest" description="Disordered" evidence="3">
    <location>
        <begin position="148"/>
        <end position="391"/>
    </location>
</feature>